<protein>
    <submittedName>
        <fullName evidence="6">Cysteine-rich secretory protein family</fullName>
    </submittedName>
</protein>
<evidence type="ECO:0000256" key="1">
    <source>
        <dbReference type="ARBA" id="ARBA00004613"/>
    </source>
</evidence>
<dbReference type="InterPro" id="IPR002413">
    <property type="entry name" value="V5_allergen-like"/>
</dbReference>
<dbReference type="InterPro" id="IPR035940">
    <property type="entry name" value="CAP_sf"/>
</dbReference>
<evidence type="ECO:0000313" key="6">
    <source>
        <dbReference type="EMBL" id="KAK9708375.1"/>
    </source>
</evidence>
<dbReference type="InterPro" id="IPR018244">
    <property type="entry name" value="Allrgn_V5/Tpx1_CS"/>
</dbReference>
<dbReference type="InterPro" id="IPR001283">
    <property type="entry name" value="CRISP-related"/>
</dbReference>
<proteinExistence type="predicted"/>
<dbReference type="Proteomes" id="UP001458880">
    <property type="component" value="Unassembled WGS sequence"/>
</dbReference>
<sequence>MHIIIILGSMVVLHLTQVLSEGINVEEFCAVKCLKPSDIHTICEYKCKEDKDRCKEYKFYPLSRNDRQILLDQHNMYRNKVASGEDRRGGNEAAKNMKVMNYDIDIEVTTYCWSKRCIFTHDKCRNLPKYASAGQNLFLQSGTAGIDGKNDKLLNESIKAWYEEIKDTTKELIESFGSSEAVIGHFTQVVWASTEFVACSRVTFTDEQEAQFKFKYHLLCNYSPAGNFLGNPVYEFGEGCTAPDEPNDRFKALCGKLTSIPDKDIVSDDTGGSATATTGKPGENSSTVRFSEFTLVLLMFLVSFNKM</sequence>
<keyword evidence="4" id="KW-0732">Signal</keyword>
<dbReference type="SMART" id="SM00198">
    <property type="entry name" value="SCP"/>
    <property type="match status" value="1"/>
</dbReference>
<evidence type="ECO:0000259" key="5">
    <source>
        <dbReference type="SMART" id="SM00198"/>
    </source>
</evidence>
<feature type="domain" description="SCP" evidence="5">
    <location>
        <begin position="65"/>
        <end position="230"/>
    </location>
</feature>
<dbReference type="Pfam" id="PF00188">
    <property type="entry name" value="CAP"/>
    <property type="match status" value="1"/>
</dbReference>
<dbReference type="PRINTS" id="PR00837">
    <property type="entry name" value="V5TPXLIKE"/>
</dbReference>
<name>A0AAW1JTU6_POPJA</name>
<comment type="caution">
    <text evidence="6">The sequence shown here is derived from an EMBL/GenBank/DDBJ whole genome shotgun (WGS) entry which is preliminary data.</text>
</comment>
<gene>
    <name evidence="6" type="ORF">QE152_g27253</name>
</gene>
<dbReference type="EMBL" id="JASPKY010000331">
    <property type="protein sequence ID" value="KAK9708375.1"/>
    <property type="molecule type" value="Genomic_DNA"/>
</dbReference>
<dbReference type="PRINTS" id="PR00838">
    <property type="entry name" value="V5ALLERGEN"/>
</dbReference>
<dbReference type="PANTHER" id="PTHR10334">
    <property type="entry name" value="CYSTEINE-RICH SECRETORY PROTEIN-RELATED"/>
    <property type="match status" value="1"/>
</dbReference>
<comment type="subcellular location">
    <subcellularLocation>
        <location evidence="1">Secreted</location>
    </subcellularLocation>
</comment>
<dbReference type="SUPFAM" id="SSF55797">
    <property type="entry name" value="PR-1-like"/>
    <property type="match status" value="1"/>
</dbReference>
<organism evidence="6 7">
    <name type="scientific">Popillia japonica</name>
    <name type="common">Japanese beetle</name>
    <dbReference type="NCBI Taxonomy" id="7064"/>
    <lineage>
        <taxon>Eukaryota</taxon>
        <taxon>Metazoa</taxon>
        <taxon>Ecdysozoa</taxon>
        <taxon>Arthropoda</taxon>
        <taxon>Hexapoda</taxon>
        <taxon>Insecta</taxon>
        <taxon>Pterygota</taxon>
        <taxon>Neoptera</taxon>
        <taxon>Endopterygota</taxon>
        <taxon>Coleoptera</taxon>
        <taxon>Polyphaga</taxon>
        <taxon>Scarabaeiformia</taxon>
        <taxon>Scarabaeidae</taxon>
        <taxon>Rutelinae</taxon>
        <taxon>Popillia</taxon>
    </lineage>
</organism>
<feature type="chain" id="PRO_5043867152" evidence="4">
    <location>
        <begin position="21"/>
        <end position="307"/>
    </location>
</feature>
<feature type="signal peptide" evidence="4">
    <location>
        <begin position="1"/>
        <end position="20"/>
    </location>
</feature>
<reference evidence="6 7" key="1">
    <citation type="journal article" date="2024" name="BMC Genomics">
        <title>De novo assembly and annotation of Popillia japonica's genome with initial clues to its potential as an invasive pest.</title>
        <authorList>
            <person name="Cucini C."/>
            <person name="Boschi S."/>
            <person name="Funari R."/>
            <person name="Cardaioli E."/>
            <person name="Iannotti N."/>
            <person name="Marturano G."/>
            <person name="Paoli F."/>
            <person name="Bruttini M."/>
            <person name="Carapelli A."/>
            <person name="Frati F."/>
            <person name="Nardi F."/>
        </authorList>
    </citation>
    <scope>NUCLEOTIDE SEQUENCE [LARGE SCALE GENOMIC DNA]</scope>
    <source>
        <strain evidence="6">DMR45628</strain>
    </source>
</reference>
<feature type="region of interest" description="Disordered" evidence="3">
    <location>
        <begin position="265"/>
        <end position="285"/>
    </location>
</feature>
<dbReference type="PROSITE" id="PS01009">
    <property type="entry name" value="CRISP_1"/>
    <property type="match status" value="1"/>
</dbReference>
<dbReference type="CDD" id="cd05380">
    <property type="entry name" value="CAP_euk"/>
    <property type="match status" value="1"/>
</dbReference>
<accession>A0AAW1JTU6</accession>
<evidence type="ECO:0000313" key="7">
    <source>
        <dbReference type="Proteomes" id="UP001458880"/>
    </source>
</evidence>
<evidence type="ECO:0000256" key="3">
    <source>
        <dbReference type="SAM" id="MobiDB-lite"/>
    </source>
</evidence>
<evidence type="ECO:0000256" key="4">
    <source>
        <dbReference type="SAM" id="SignalP"/>
    </source>
</evidence>
<dbReference type="AlphaFoldDB" id="A0AAW1JTU6"/>
<feature type="compositionally biased region" description="Low complexity" evidence="3">
    <location>
        <begin position="268"/>
        <end position="279"/>
    </location>
</feature>
<keyword evidence="7" id="KW-1185">Reference proteome</keyword>
<dbReference type="PROSITE" id="PS01010">
    <property type="entry name" value="CRISP_2"/>
    <property type="match status" value="1"/>
</dbReference>
<dbReference type="InterPro" id="IPR014044">
    <property type="entry name" value="CAP_dom"/>
</dbReference>
<dbReference type="Gene3D" id="3.40.33.10">
    <property type="entry name" value="CAP"/>
    <property type="match status" value="1"/>
</dbReference>
<dbReference type="GO" id="GO:0005576">
    <property type="term" value="C:extracellular region"/>
    <property type="evidence" value="ECO:0007669"/>
    <property type="project" value="UniProtKB-SubCell"/>
</dbReference>
<keyword evidence="2" id="KW-0964">Secreted</keyword>
<evidence type="ECO:0000256" key="2">
    <source>
        <dbReference type="ARBA" id="ARBA00022525"/>
    </source>
</evidence>